<organism evidence="5 6">
    <name type="scientific">Wickerhamiella sorbophila</name>
    <dbReference type="NCBI Taxonomy" id="45607"/>
    <lineage>
        <taxon>Eukaryota</taxon>
        <taxon>Fungi</taxon>
        <taxon>Dikarya</taxon>
        <taxon>Ascomycota</taxon>
        <taxon>Saccharomycotina</taxon>
        <taxon>Dipodascomycetes</taxon>
        <taxon>Dipodascales</taxon>
        <taxon>Trichomonascaceae</taxon>
        <taxon>Wickerhamiella</taxon>
    </lineage>
</organism>
<keyword evidence="2" id="KW-0442">Lipid degradation</keyword>
<evidence type="ECO:0000313" key="5">
    <source>
        <dbReference type="EMBL" id="PRT54945.1"/>
    </source>
</evidence>
<protein>
    <submittedName>
        <fullName evidence="5">Lipase ROG1</fullName>
    </submittedName>
</protein>
<dbReference type="Pfam" id="PF05057">
    <property type="entry name" value="DUF676"/>
    <property type="match status" value="1"/>
</dbReference>
<dbReference type="InterPro" id="IPR007751">
    <property type="entry name" value="DUF676_lipase-like"/>
</dbReference>
<sequence length="719" mass="80397">MAEATSGDLSGSEASNNNVSGQEDMSEELVLFRMSGKHHIGDMTRFIIEYLPDPRLPPRKSLLLRVTNTELGALRAAYLNGPFTLYVDCRPGSYREDRRVTDDAEKPTYDNNVRAGQSFNCDLNIKDHVKHTWTVDVCSDIMFSSKAEISFQIVIATSKKTAKSQGSPSADPLAEEFKVHMLDTITLWSQPYPKPDVPLHLVVLTHGLVSNVTADMFYLKENIDIMAKKTGQNIICKGYTGNAGKTEKGIKKQGRKVADWLMSELIPTYHPAKISFVAHSLGGLVQTYALGYIEKKIPRFFEQMNIELVNFVAIASPFLGITSENPGYVRMALEFGIVGKSGRDLGMSRSITGRKPILKRLPYGPSHDVIARFKHRTLYANAVNDGIVPLRTASLLYLDWRAIAKASAAKSGSNAHDFNTKRDDNKREDQVMRENDSSGDLDENGEPRKSGEEAEKTGVSYKLATWNPFVNPFKAGTAKAIVHSQTRDENGEPLNPEKIHKHKIRLPKKTSLLESGFSAFMPPHPDKEFLSDPSKRSDVIFHDRVYHEEDLPPRRFRSKILERDEMVEQAHTEEKLARAWHKGTSWRKILVQLLPDAHNNIIVRRRFSNAYGWPVIHHVVKHHFGIEDEDSDANENEGLVAEVSDDEDVDPSIPRGPEHPIVLMPEDDALRQYADASAELSDDEETNSGPDEALSLYNSSLGSPDSLTTNDDLGQAMLA</sequence>
<dbReference type="InterPro" id="IPR016445">
    <property type="entry name" value="Rog1_fam"/>
</dbReference>
<feature type="region of interest" description="Disordered" evidence="3">
    <location>
        <begin position="411"/>
        <end position="456"/>
    </location>
</feature>
<accession>A0A2T0FIY5</accession>
<comment type="similarity">
    <text evidence="1">Belongs to the putative lipase ROG1 family.</text>
</comment>
<dbReference type="STRING" id="45607.A0A2T0FIY5"/>
<keyword evidence="2" id="KW-0443">Lipid metabolism</keyword>
<dbReference type="InterPro" id="IPR029058">
    <property type="entry name" value="AB_hydrolase_fold"/>
</dbReference>
<dbReference type="GO" id="GO:0047372">
    <property type="term" value="F:monoacylglycerol lipase activity"/>
    <property type="evidence" value="ECO:0007669"/>
    <property type="project" value="TreeGrafter"/>
</dbReference>
<dbReference type="SUPFAM" id="SSF53474">
    <property type="entry name" value="alpha/beta-Hydrolases"/>
    <property type="match status" value="1"/>
</dbReference>
<feature type="compositionally biased region" description="Polar residues" evidence="3">
    <location>
        <begin position="7"/>
        <end position="23"/>
    </location>
</feature>
<dbReference type="GeneID" id="36516313"/>
<proteinExistence type="inferred from homology"/>
<dbReference type="PANTHER" id="PTHR12482:SF62">
    <property type="entry name" value="LIPASE ROG1-RELATED"/>
    <property type="match status" value="1"/>
</dbReference>
<evidence type="ECO:0000256" key="2">
    <source>
        <dbReference type="ARBA" id="ARBA00022963"/>
    </source>
</evidence>
<dbReference type="RefSeq" id="XP_024664890.1">
    <property type="nucleotide sequence ID" value="XM_024809122.1"/>
</dbReference>
<dbReference type="Gene3D" id="3.40.50.1820">
    <property type="entry name" value="alpha/beta hydrolase"/>
    <property type="match status" value="1"/>
</dbReference>
<dbReference type="AlphaFoldDB" id="A0A2T0FIY5"/>
<evidence type="ECO:0000256" key="3">
    <source>
        <dbReference type="SAM" id="MobiDB-lite"/>
    </source>
</evidence>
<evidence type="ECO:0000256" key="1">
    <source>
        <dbReference type="ARBA" id="ARBA00007920"/>
    </source>
</evidence>
<name>A0A2T0FIY5_9ASCO</name>
<dbReference type="PIRSF" id="PIRSF005412">
    <property type="entry name" value="UCP005412_abhydr"/>
    <property type="match status" value="1"/>
</dbReference>
<feature type="compositionally biased region" description="Basic and acidic residues" evidence="3">
    <location>
        <begin position="418"/>
        <end position="436"/>
    </location>
</feature>
<feature type="domain" description="DUF676" evidence="4">
    <location>
        <begin position="198"/>
        <end position="392"/>
    </location>
</feature>
<feature type="compositionally biased region" description="Polar residues" evidence="3">
    <location>
        <begin position="696"/>
        <end position="712"/>
    </location>
</feature>
<evidence type="ECO:0000259" key="4">
    <source>
        <dbReference type="Pfam" id="PF05057"/>
    </source>
</evidence>
<feature type="region of interest" description="Disordered" evidence="3">
    <location>
        <begin position="1"/>
        <end position="23"/>
    </location>
</feature>
<feature type="compositionally biased region" description="Basic and acidic residues" evidence="3">
    <location>
        <begin position="445"/>
        <end position="456"/>
    </location>
</feature>
<comment type="caution">
    <text evidence="5">The sequence shown here is derived from an EMBL/GenBank/DDBJ whole genome shotgun (WGS) entry which is preliminary data.</text>
</comment>
<dbReference type="PANTHER" id="PTHR12482">
    <property type="entry name" value="LIPASE ROG1-RELATED-RELATED"/>
    <property type="match status" value="1"/>
</dbReference>
<dbReference type="OrthoDB" id="5368485at2759"/>
<dbReference type="GO" id="GO:0016042">
    <property type="term" value="P:lipid catabolic process"/>
    <property type="evidence" value="ECO:0007669"/>
    <property type="project" value="UniProtKB-KW"/>
</dbReference>
<dbReference type="Proteomes" id="UP000238350">
    <property type="component" value="Unassembled WGS sequence"/>
</dbReference>
<evidence type="ECO:0000313" key="6">
    <source>
        <dbReference type="Proteomes" id="UP000238350"/>
    </source>
</evidence>
<reference evidence="5 6" key="1">
    <citation type="submission" date="2017-04" db="EMBL/GenBank/DDBJ databases">
        <title>Genome sequencing of [Candida] sorbophila.</title>
        <authorList>
            <person name="Ahn J.O."/>
        </authorList>
    </citation>
    <scope>NUCLEOTIDE SEQUENCE [LARGE SCALE GENOMIC DNA]</scope>
    <source>
        <strain evidence="5 6">DS02</strain>
    </source>
</reference>
<dbReference type="EMBL" id="NDIQ01000021">
    <property type="protein sequence ID" value="PRT54945.1"/>
    <property type="molecule type" value="Genomic_DNA"/>
</dbReference>
<keyword evidence="6" id="KW-1185">Reference proteome</keyword>
<feature type="region of interest" description="Disordered" evidence="3">
    <location>
        <begin position="672"/>
        <end position="719"/>
    </location>
</feature>
<gene>
    <name evidence="5" type="ORF">B9G98_02565</name>
</gene>
<dbReference type="InterPro" id="IPR044294">
    <property type="entry name" value="Lipase-like"/>
</dbReference>